<evidence type="ECO:0000256" key="3">
    <source>
        <dbReference type="ARBA" id="ARBA00010980"/>
    </source>
</evidence>
<name>A0AAV0E6S8_9ASTE</name>
<dbReference type="PRINTS" id="PR00807">
    <property type="entry name" value="AMBALLERGEN"/>
</dbReference>
<sequence length="456" mass="50943">MGGLGINTSSSFANLLLNCGAIIIMMVLPIVMGNIFGDLDEAWKRRQLEAREQALNTYEPHPFNVTAAFNREVQKALLWREAVEGNSTISRKLLGTKKYIGPCNATNPIDRCWRCNSNWETNRKRLADCGLGFGRKATGGKYGEFYVVTDHTDNPTVPKPGTLRHAVIQTKPLWIIFQRSMNIRLHQELIVQGNKTIDGRGAQVHISAGAGITLQFVSNVIIHGLHIHDIVQGSGGLVRDASDHIGLRTVSDGDGISLYGASNIWIDHVSMRNCKDGLIDAIEGSTGVTISNSHFTDHNEVMLFGASDSSSVDAIMQITVAFNHFGKRLVQRMPRCRWGYFHVVNNDYTYWNMYAIGGSQHPTIISQGNRFIAPTDRFMKEITKRDYATQAEWSQWTWRSQGDLFMNGAYFVESGDPNFLKKHPKLYDGITPFKGVEVTWLTRFAGALNCKKGQLC</sequence>
<comment type="similarity">
    <text evidence="3 10">Belongs to the polysaccharide lyase 1 family.</text>
</comment>
<evidence type="ECO:0000256" key="10">
    <source>
        <dbReference type="RuleBase" id="RU361123"/>
    </source>
</evidence>
<dbReference type="Pfam" id="PF00544">
    <property type="entry name" value="Pectate_lyase_4"/>
    <property type="match status" value="1"/>
</dbReference>
<evidence type="ECO:0000256" key="2">
    <source>
        <dbReference type="ARBA" id="ARBA00005220"/>
    </source>
</evidence>
<comment type="catalytic activity">
    <reaction evidence="1 10">
        <text>Eliminative cleavage of (1-&gt;4)-alpha-D-galacturonan to give oligosaccharides with 4-deoxy-alpha-D-galact-4-enuronosyl groups at their non-reducing ends.</text>
        <dbReference type="EC" id="4.2.2.2"/>
    </reaction>
</comment>
<accession>A0AAV0E6S8</accession>
<dbReference type="EMBL" id="CAMAPF010000073">
    <property type="protein sequence ID" value="CAH9092447.1"/>
    <property type="molecule type" value="Genomic_DNA"/>
</dbReference>
<evidence type="ECO:0000313" key="13">
    <source>
        <dbReference type="EMBL" id="CAH9092447.1"/>
    </source>
</evidence>
<reference evidence="14" key="1">
    <citation type="submission" date="2022-07" db="EMBL/GenBank/DDBJ databases">
        <authorList>
            <person name="Macas J."/>
            <person name="Novak P."/>
            <person name="Neumann P."/>
        </authorList>
    </citation>
    <scope>NUCLEOTIDE SEQUENCE</scope>
</reference>
<evidence type="ECO:0000256" key="1">
    <source>
        <dbReference type="ARBA" id="ARBA00000695"/>
    </source>
</evidence>
<dbReference type="EC" id="4.2.2.2" evidence="4 10"/>
<proteinExistence type="inferred from homology"/>
<keyword evidence="15" id="KW-1185">Reference proteome</keyword>
<evidence type="ECO:0000313" key="15">
    <source>
        <dbReference type="Proteomes" id="UP001152523"/>
    </source>
</evidence>
<evidence type="ECO:0000256" key="7">
    <source>
        <dbReference type="ARBA" id="ARBA00022837"/>
    </source>
</evidence>
<keyword evidence="11" id="KW-0472">Membrane</keyword>
<feature type="domain" description="Pectate lyase" evidence="12">
    <location>
        <begin position="180"/>
        <end position="377"/>
    </location>
</feature>
<dbReference type="InterPro" id="IPR007524">
    <property type="entry name" value="Pec_lyase_N"/>
</dbReference>
<dbReference type="InterPro" id="IPR002022">
    <property type="entry name" value="Pec_lyase"/>
</dbReference>
<comment type="cofactor">
    <cofactor evidence="10">
        <name>Ca(2+)</name>
        <dbReference type="ChEBI" id="CHEBI:29108"/>
    </cofactor>
    <text evidence="10">Binds 1 Ca(2+) ion. Required for its activity.</text>
</comment>
<evidence type="ECO:0000256" key="9">
    <source>
        <dbReference type="ARBA" id="ARBA00023239"/>
    </source>
</evidence>
<evidence type="ECO:0000259" key="12">
    <source>
        <dbReference type="SMART" id="SM00656"/>
    </source>
</evidence>
<gene>
    <name evidence="13" type="ORF">CEPIT_LOCUS12104</name>
    <name evidence="14" type="ORF">CEPIT_LOCUS22315</name>
</gene>
<dbReference type="GO" id="GO:0030570">
    <property type="term" value="F:pectate lyase activity"/>
    <property type="evidence" value="ECO:0007669"/>
    <property type="project" value="UniProtKB-EC"/>
</dbReference>
<keyword evidence="11" id="KW-0812">Transmembrane</keyword>
<evidence type="ECO:0000256" key="6">
    <source>
        <dbReference type="ARBA" id="ARBA00022729"/>
    </source>
</evidence>
<organism evidence="14 15">
    <name type="scientific">Cuscuta epithymum</name>
    <dbReference type="NCBI Taxonomy" id="186058"/>
    <lineage>
        <taxon>Eukaryota</taxon>
        <taxon>Viridiplantae</taxon>
        <taxon>Streptophyta</taxon>
        <taxon>Embryophyta</taxon>
        <taxon>Tracheophyta</taxon>
        <taxon>Spermatophyta</taxon>
        <taxon>Magnoliopsida</taxon>
        <taxon>eudicotyledons</taxon>
        <taxon>Gunneridae</taxon>
        <taxon>Pentapetalae</taxon>
        <taxon>asterids</taxon>
        <taxon>lamiids</taxon>
        <taxon>Solanales</taxon>
        <taxon>Convolvulaceae</taxon>
        <taxon>Cuscuteae</taxon>
        <taxon>Cuscuta</taxon>
        <taxon>Cuscuta subgen. Cuscuta</taxon>
    </lineage>
</organism>
<dbReference type="PANTHER" id="PTHR31683">
    <property type="entry name" value="PECTATE LYASE 18-RELATED"/>
    <property type="match status" value="1"/>
</dbReference>
<dbReference type="SMART" id="SM00656">
    <property type="entry name" value="Amb_all"/>
    <property type="match status" value="1"/>
</dbReference>
<dbReference type="InterPro" id="IPR045032">
    <property type="entry name" value="PEL"/>
</dbReference>
<protein>
    <recommendedName>
        <fullName evidence="4 10">Pectate lyase</fullName>
        <ecNumber evidence="4 10">4.2.2.2</ecNumber>
    </recommendedName>
</protein>
<dbReference type="Proteomes" id="UP001152523">
    <property type="component" value="Unassembled WGS sequence"/>
</dbReference>
<dbReference type="SUPFAM" id="SSF51126">
    <property type="entry name" value="Pectin lyase-like"/>
    <property type="match status" value="1"/>
</dbReference>
<evidence type="ECO:0000313" key="14">
    <source>
        <dbReference type="EMBL" id="CAH9118599.1"/>
    </source>
</evidence>
<evidence type="ECO:0000256" key="11">
    <source>
        <dbReference type="SAM" id="Phobius"/>
    </source>
</evidence>
<comment type="caution">
    <text evidence="14">The sequence shown here is derived from an EMBL/GenBank/DDBJ whole genome shotgun (WGS) entry which is preliminary data.</text>
</comment>
<dbReference type="AlphaFoldDB" id="A0AAV0E6S8"/>
<dbReference type="InterPro" id="IPR011050">
    <property type="entry name" value="Pectin_lyase_fold/virulence"/>
</dbReference>
<dbReference type="GO" id="GO:0046872">
    <property type="term" value="F:metal ion binding"/>
    <property type="evidence" value="ECO:0007669"/>
    <property type="project" value="UniProtKB-KW"/>
</dbReference>
<keyword evidence="9 10" id="KW-0456">Lyase</keyword>
<evidence type="ECO:0000256" key="8">
    <source>
        <dbReference type="ARBA" id="ARBA00023180"/>
    </source>
</evidence>
<dbReference type="EMBL" id="CAMAPF010000913">
    <property type="protein sequence ID" value="CAH9118599.1"/>
    <property type="molecule type" value="Genomic_DNA"/>
</dbReference>
<keyword evidence="6" id="KW-0732">Signal</keyword>
<dbReference type="Pfam" id="PF04431">
    <property type="entry name" value="Pec_lyase_N"/>
    <property type="match status" value="1"/>
</dbReference>
<dbReference type="Gene3D" id="2.160.20.10">
    <property type="entry name" value="Single-stranded right-handed beta-helix, Pectin lyase-like"/>
    <property type="match status" value="1"/>
</dbReference>
<keyword evidence="7 10" id="KW-0106">Calcium</keyword>
<dbReference type="PANTHER" id="PTHR31683:SF181">
    <property type="entry name" value="PECTATE LYASE 6-RELATED"/>
    <property type="match status" value="1"/>
</dbReference>
<evidence type="ECO:0000256" key="4">
    <source>
        <dbReference type="ARBA" id="ARBA00012272"/>
    </source>
</evidence>
<dbReference type="InterPro" id="IPR012334">
    <property type="entry name" value="Pectin_lyas_fold"/>
</dbReference>
<keyword evidence="11" id="KW-1133">Transmembrane helix</keyword>
<keyword evidence="8" id="KW-0325">Glycoprotein</keyword>
<keyword evidence="5 10" id="KW-0479">Metal-binding</keyword>
<evidence type="ECO:0000256" key="5">
    <source>
        <dbReference type="ARBA" id="ARBA00022723"/>
    </source>
</evidence>
<comment type="pathway">
    <text evidence="2 10">Glycan metabolism; pectin degradation; 2-dehydro-3-deoxy-D-gluconate from pectin: step 2/5.</text>
</comment>
<feature type="transmembrane region" description="Helical" evidence="11">
    <location>
        <begin position="12"/>
        <end position="36"/>
    </location>
</feature>
<dbReference type="InterPro" id="IPR018082">
    <property type="entry name" value="AmbAllergen"/>
</dbReference>